<dbReference type="EMBL" id="JBBPFD010000008">
    <property type="protein sequence ID" value="KAK7916165.1"/>
    <property type="molecule type" value="Genomic_DNA"/>
</dbReference>
<dbReference type="AlphaFoldDB" id="A0AAW0P474"/>
<accession>A0AAW0P474</accession>
<feature type="region of interest" description="Disordered" evidence="2">
    <location>
        <begin position="1"/>
        <end position="30"/>
    </location>
</feature>
<dbReference type="Gene3D" id="3.30.250.20">
    <property type="entry name" value="L1 transposable element, C-terminal domain"/>
    <property type="match status" value="1"/>
</dbReference>
<name>A0AAW0P474_9GOBI</name>
<feature type="region of interest" description="Disordered" evidence="2">
    <location>
        <begin position="139"/>
        <end position="161"/>
    </location>
</feature>
<gene>
    <name evidence="3" type="ORF">WMY93_011926</name>
</gene>
<evidence type="ECO:0000256" key="2">
    <source>
        <dbReference type="SAM" id="MobiDB-lite"/>
    </source>
</evidence>
<sequence length="238" mass="25522">MPKPQFKASKTTKPLDVTRSSAELTEASHDEASTIVGAGAKAEIPVNSNEIVGAIDSLRMDFGSRLDGLMNAIKGVQGDLNTLTTRLTEAEDRISTNEDEVVSLRTQNNDLKAAVNKLEVKVDDLENRARRSISAWLDYPNGQKQGTPSRQDGYHGAGPSVCGTSPAGGRLFDAAKKILSSLSIQDLRYGIIHPATLLVTVKGRRHTFNTASAAEAFVRGLESEPQMAESSDVTPDSD</sequence>
<evidence type="ECO:0000313" key="4">
    <source>
        <dbReference type="Proteomes" id="UP001460270"/>
    </source>
</evidence>
<feature type="compositionally biased region" description="Polar residues" evidence="2">
    <location>
        <begin position="8"/>
        <end position="23"/>
    </location>
</feature>
<proteinExistence type="predicted"/>
<evidence type="ECO:0000256" key="1">
    <source>
        <dbReference type="SAM" id="Coils"/>
    </source>
</evidence>
<feature type="coiled-coil region" evidence="1">
    <location>
        <begin position="73"/>
        <end position="135"/>
    </location>
</feature>
<organism evidence="3 4">
    <name type="scientific">Mugilogobius chulae</name>
    <name type="common">yellowstripe goby</name>
    <dbReference type="NCBI Taxonomy" id="88201"/>
    <lineage>
        <taxon>Eukaryota</taxon>
        <taxon>Metazoa</taxon>
        <taxon>Chordata</taxon>
        <taxon>Craniata</taxon>
        <taxon>Vertebrata</taxon>
        <taxon>Euteleostomi</taxon>
        <taxon>Actinopterygii</taxon>
        <taxon>Neopterygii</taxon>
        <taxon>Teleostei</taxon>
        <taxon>Neoteleostei</taxon>
        <taxon>Acanthomorphata</taxon>
        <taxon>Gobiaria</taxon>
        <taxon>Gobiiformes</taxon>
        <taxon>Gobioidei</taxon>
        <taxon>Gobiidae</taxon>
        <taxon>Gobionellinae</taxon>
        <taxon>Mugilogobius</taxon>
    </lineage>
</organism>
<dbReference type="Proteomes" id="UP001460270">
    <property type="component" value="Unassembled WGS sequence"/>
</dbReference>
<keyword evidence="4" id="KW-1185">Reference proteome</keyword>
<reference evidence="4" key="1">
    <citation type="submission" date="2024-04" db="EMBL/GenBank/DDBJ databases">
        <title>Salinicola lusitanus LLJ914,a marine bacterium isolated from the Okinawa Trough.</title>
        <authorList>
            <person name="Li J."/>
        </authorList>
    </citation>
    <scope>NUCLEOTIDE SEQUENCE [LARGE SCALE GENOMIC DNA]</scope>
</reference>
<dbReference type="Gene3D" id="1.20.5.340">
    <property type="match status" value="1"/>
</dbReference>
<protein>
    <submittedName>
        <fullName evidence="3">Uncharacterized protein</fullName>
    </submittedName>
</protein>
<evidence type="ECO:0000313" key="3">
    <source>
        <dbReference type="EMBL" id="KAK7916165.1"/>
    </source>
</evidence>
<comment type="caution">
    <text evidence="3">The sequence shown here is derived from an EMBL/GenBank/DDBJ whole genome shotgun (WGS) entry which is preliminary data.</text>
</comment>
<keyword evidence="1" id="KW-0175">Coiled coil</keyword>
<dbReference type="InterPro" id="IPR042566">
    <property type="entry name" value="L1_C"/>
</dbReference>